<accession>A0A1H0CNJ9</accession>
<reference evidence="5 6" key="1">
    <citation type="submission" date="2016-10" db="EMBL/GenBank/DDBJ databases">
        <authorList>
            <person name="de Groot N.N."/>
        </authorList>
    </citation>
    <scope>NUCLEOTIDE SEQUENCE [LARGE SCALE GENOMIC DNA]</scope>
    <source>
        <strain evidence="5 6">CGMCC 1.5012</strain>
    </source>
</reference>
<dbReference type="AlphaFoldDB" id="A0A1H0CNJ9"/>
<evidence type="ECO:0000256" key="2">
    <source>
        <dbReference type="ARBA" id="ARBA00022741"/>
    </source>
</evidence>
<dbReference type="InterPro" id="IPR027417">
    <property type="entry name" value="P-loop_NTPase"/>
</dbReference>
<dbReference type="GO" id="GO:0005524">
    <property type="term" value="F:ATP binding"/>
    <property type="evidence" value="ECO:0007669"/>
    <property type="project" value="UniProtKB-KW"/>
</dbReference>
<organism evidence="5 6">
    <name type="scientific">Acetanaerobacterium elongatum</name>
    <dbReference type="NCBI Taxonomy" id="258515"/>
    <lineage>
        <taxon>Bacteria</taxon>
        <taxon>Bacillati</taxon>
        <taxon>Bacillota</taxon>
        <taxon>Clostridia</taxon>
        <taxon>Eubacteriales</taxon>
        <taxon>Oscillospiraceae</taxon>
        <taxon>Acetanaerobacterium</taxon>
    </lineage>
</organism>
<evidence type="ECO:0000256" key="3">
    <source>
        <dbReference type="ARBA" id="ARBA00022840"/>
    </source>
</evidence>
<dbReference type="RefSeq" id="WP_162840392.1">
    <property type="nucleotide sequence ID" value="NZ_FNID01000024.1"/>
</dbReference>
<dbReference type="Gene3D" id="3.40.50.300">
    <property type="entry name" value="P-loop containing nucleotide triphosphate hydrolases"/>
    <property type="match status" value="1"/>
</dbReference>
<proteinExistence type="predicted"/>
<dbReference type="PROSITE" id="PS50893">
    <property type="entry name" value="ABC_TRANSPORTER_2"/>
    <property type="match status" value="1"/>
</dbReference>
<gene>
    <name evidence="5" type="ORF">SAMN05192585_12414</name>
</gene>
<keyword evidence="6" id="KW-1185">Reference proteome</keyword>
<dbReference type="Proteomes" id="UP000199182">
    <property type="component" value="Unassembled WGS sequence"/>
</dbReference>
<dbReference type="InterPro" id="IPR003439">
    <property type="entry name" value="ABC_transporter-like_ATP-bd"/>
</dbReference>
<name>A0A1H0CNJ9_9FIRM</name>
<keyword evidence="2" id="KW-0547">Nucleotide-binding</keyword>
<evidence type="ECO:0000313" key="6">
    <source>
        <dbReference type="Proteomes" id="UP000199182"/>
    </source>
</evidence>
<dbReference type="PANTHER" id="PTHR42939">
    <property type="entry name" value="ABC TRANSPORTER ATP-BINDING PROTEIN ALBC-RELATED"/>
    <property type="match status" value="1"/>
</dbReference>
<sequence>MIEVNTVTKLFDETKALDNVSMRMKQGGVYGLIGSNGSGKSTLLRIISGVYRTDGGSVTIEGESTFENTALKDRIFFVSDEPYFFSQYTIHDAAKFYRQYYSNWDEATFKRLCEIFPLNYKKKIHTFSKGMKRQASLLLALSANPDYLLLDEAFDGLDAVIRSLLKRIIAEKVVDKNLTTVITSHNLRELEDLCTQIGLLHYGKLVMERDYDSLKDSMHKVQLAFEQAPDEEKLKTLAPLKTELSGRVVTLILRGEREELKPKLDAFNPIFIEMLPLTLEEIFLYEMEGTGYDFSQIMD</sequence>
<dbReference type="InterPro" id="IPR003593">
    <property type="entry name" value="AAA+_ATPase"/>
</dbReference>
<protein>
    <submittedName>
        <fullName evidence="5">ABC-2 type transport system ATP-binding protein</fullName>
    </submittedName>
</protein>
<keyword evidence="1" id="KW-0813">Transport</keyword>
<dbReference type="GO" id="GO:0016887">
    <property type="term" value="F:ATP hydrolysis activity"/>
    <property type="evidence" value="ECO:0007669"/>
    <property type="project" value="InterPro"/>
</dbReference>
<dbReference type="PANTHER" id="PTHR42939:SF1">
    <property type="entry name" value="ABC TRANSPORTER ATP-BINDING PROTEIN ALBC-RELATED"/>
    <property type="match status" value="1"/>
</dbReference>
<dbReference type="Pfam" id="PF00005">
    <property type="entry name" value="ABC_tran"/>
    <property type="match status" value="1"/>
</dbReference>
<evidence type="ECO:0000313" key="5">
    <source>
        <dbReference type="EMBL" id="SDN59414.1"/>
    </source>
</evidence>
<dbReference type="EMBL" id="FNID01000024">
    <property type="protein sequence ID" value="SDN59414.1"/>
    <property type="molecule type" value="Genomic_DNA"/>
</dbReference>
<evidence type="ECO:0000256" key="1">
    <source>
        <dbReference type="ARBA" id="ARBA00022448"/>
    </source>
</evidence>
<dbReference type="SMART" id="SM00382">
    <property type="entry name" value="AAA"/>
    <property type="match status" value="1"/>
</dbReference>
<keyword evidence="3 5" id="KW-0067">ATP-binding</keyword>
<dbReference type="SUPFAM" id="SSF52540">
    <property type="entry name" value="P-loop containing nucleoside triphosphate hydrolases"/>
    <property type="match status" value="1"/>
</dbReference>
<dbReference type="STRING" id="258515.SAMN05192585_12414"/>
<dbReference type="CDD" id="cd03230">
    <property type="entry name" value="ABC_DR_subfamily_A"/>
    <property type="match status" value="1"/>
</dbReference>
<feature type="domain" description="ABC transporter" evidence="4">
    <location>
        <begin position="2"/>
        <end position="227"/>
    </location>
</feature>
<evidence type="ECO:0000259" key="4">
    <source>
        <dbReference type="PROSITE" id="PS50893"/>
    </source>
</evidence>
<dbReference type="InterPro" id="IPR051782">
    <property type="entry name" value="ABC_Transporter_VariousFunc"/>
</dbReference>